<protein>
    <submittedName>
        <fullName evidence="2">Uncharacterized protein</fullName>
    </submittedName>
</protein>
<dbReference type="AlphaFoldDB" id="A0A6L2M3Y5"/>
<evidence type="ECO:0000313" key="2">
    <source>
        <dbReference type="EMBL" id="GEU67907.1"/>
    </source>
</evidence>
<evidence type="ECO:0000256" key="1">
    <source>
        <dbReference type="SAM" id="MobiDB-lite"/>
    </source>
</evidence>
<gene>
    <name evidence="2" type="ORF">Tci_039885</name>
</gene>
<sequence>MRVSQGNVLQCSRHSLRPSSPRNRRELIYYMDALEMNIIRRALYESECLMKAGEVHAIKEIEKRLNESKMQTQEGVNNRLEAVVQYMIQMLKEHRTYCSDFSYVASKKDNVNTRKLGLGSKNQNDVKNNFVLNKANELTPSLYNFDEMGKEAKELTPTFYNNDEMGKELLSDQKIIFEEELKCEAEKHLKVK</sequence>
<proteinExistence type="predicted"/>
<feature type="region of interest" description="Disordered" evidence="1">
    <location>
        <begin position="1"/>
        <end position="20"/>
    </location>
</feature>
<reference evidence="2" key="1">
    <citation type="journal article" date="2019" name="Sci. Rep.">
        <title>Draft genome of Tanacetum cinerariifolium, the natural source of mosquito coil.</title>
        <authorList>
            <person name="Yamashiro T."/>
            <person name="Shiraishi A."/>
            <person name="Satake H."/>
            <person name="Nakayama K."/>
        </authorList>
    </citation>
    <scope>NUCLEOTIDE SEQUENCE</scope>
</reference>
<dbReference type="EMBL" id="BKCJ010005653">
    <property type="protein sequence ID" value="GEU67907.1"/>
    <property type="molecule type" value="Genomic_DNA"/>
</dbReference>
<organism evidence="2">
    <name type="scientific">Tanacetum cinerariifolium</name>
    <name type="common">Dalmatian daisy</name>
    <name type="synonym">Chrysanthemum cinerariifolium</name>
    <dbReference type="NCBI Taxonomy" id="118510"/>
    <lineage>
        <taxon>Eukaryota</taxon>
        <taxon>Viridiplantae</taxon>
        <taxon>Streptophyta</taxon>
        <taxon>Embryophyta</taxon>
        <taxon>Tracheophyta</taxon>
        <taxon>Spermatophyta</taxon>
        <taxon>Magnoliopsida</taxon>
        <taxon>eudicotyledons</taxon>
        <taxon>Gunneridae</taxon>
        <taxon>Pentapetalae</taxon>
        <taxon>asterids</taxon>
        <taxon>campanulids</taxon>
        <taxon>Asterales</taxon>
        <taxon>Asteraceae</taxon>
        <taxon>Asteroideae</taxon>
        <taxon>Anthemideae</taxon>
        <taxon>Anthemidinae</taxon>
        <taxon>Tanacetum</taxon>
    </lineage>
</organism>
<accession>A0A6L2M3Y5</accession>
<comment type="caution">
    <text evidence="2">The sequence shown here is derived from an EMBL/GenBank/DDBJ whole genome shotgun (WGS) entry which is preliminary data.</text>
</comment>
<name>A0A6L2M3Y5_TANCI</name>